<dbReference type="Pfam" id="PF26607">
    <property type="entry name" value="DUF8189"/>
    <property type="match status" value="1"/>
</dbReference>
<sequence length="779" mass="79743">MIDQNRTEAAWSWPRAGWALLAAIVLVVVAAAVAVSPAGPARADEAGNGGDFVPLHPAVPVLDTRTGVGGVSTAPGPASTTTFPVLGVGAVPATGVRAVLVRVAVTTPSATTWLTVYPDGASRPSMVALNAKAGERVSNTAVVRVGANGRLAIYNNAGTTSIIVDVQGYFTTATGGSWGGLVPVAQSRVVDTRYGVGTSTGVIAPGASRTVNLATGGVPVGASAAFATVTVSGATANGWLTSQPAGSTVASPILDYQQSIPTASGLVLRLAADGRATLTNRGTTAIHLWIDVMAYFTPTATAGSGLRPVTGRIHDQQVAANTAVDVQVAGTSGLPLRGVAAVAVDLYARGTASGWLKAWTPGTTEPGVSQTQYPANISRRSLTFVKPDSAGRIRVRNSSGAEIRLVVELQGWFAEPAPVLPVTQFAPVAVVQDSPRTVQYGYVDNLGRVVSGHQASIDNYNSVQWTVISGNEAFTGTPAIGVRADGRTQLAAQYTDSDIWAASQTAPEAATWTGWSDLGGSMAAPPAMARLSTGVAVLFAVDVDGGLWAYAQTGAVPYWRSLGDQNLVGTPAVVAVRDGVQVFGRDSAGTVRTLQYYADGSVSAWAGVGGVTVTGTPAVVVYPGYRLRLFGQAPDGTVRTVLQDAAGGFPTTWEPVGDFVTKGQVAAILDPALGRTAVVARGTDDLIHRSWETAQGSGAFGGWAPAIEYLEETSATDPTVAPVTTANGQGWIIVFRNHNGSTRVYERQLAAVAGRSSPSGALAAGTPTFRAATLPAPPV</sequence>
<evidence type="ECO:0000313" key="3">
    <source>
        <dbReference type="Proteomes" id="UP001611075"/>
    </source>
</evidence>
<comment type="caution">
    <text evidence="2">The sequence shown here is derived from an EMBL/GenBank/DDBJ whole genome shotgun (WGS) entry which is preliminary data.</text>
</comment>
<dbReference type="Gene3D" id="2.120.10.70">
    <property type="entry name" value="Fucose-specific lectin"/>
    <property type="match status" value="1"/>
</dbReference>
<feature type="domain" description="PLL-like beta propeller" evidence="1">
    <location>
        <begin position="461"/>
        <end position="654"/>
    </location>
</feature>
<proteinExistence type="predicted"/>
<evidence type="ECO:0000313" key="2">
    <source>
        <dbReference type="EMBL" id="MFI0791563.1"/>
    </source>
</evidence>
<organism evidence="2 3">
    <name type="scientific">Micromonospora rubida</name>
    <dbReference type="NCBI Taxonomy" id="2697657"/>
    <lineage>
        <taxon>Bacteria</taxon>
        <taxon>Bacillati</taxon>
        <taxon>Actinomycetota</taxon>
        <taxon>Actinomycetes</taxon>
        <taxon>Micromonosporales</taxon>
        <taxon>Micromonosporaceae</taxon>
        <taxon>Micromonospora</taxon>
    </lineage>
</organism>
<dbReference type="SUPFAM" id="SSF89372">
    <property type="entry name" value="Fucose-specific lectin"/>
    <property type="match status" value="2"/>
</dbReference>
<keyword evidence="3" id="KW-1185">Reference proteome</keyword>
<name>A0ABW7SCZ5_9ACTN</name>
<evidence type="ECO:0000259" key="1">
    <source>
        <dbReference type="Pfam" id="PF26607"/>
    </source>
</evidence>
<dbReference type="RefSeq" id="WP_396676238.1">
    <property type="nucleotide sequence ID" value="NZ_JBIRPU010000001.1"/>
</dbReference>
<protein>
    <recommendedName>
        <fullName evidence="1">PLL-like beta propeller domain-containing protein</fullName>
    </recommendedName>
</protein>
<dbReference type="InterPro" id="IPR058502">
    <property type="entry name" value="PLL-like_beta-prop"/>
</dbReference>
<dbReference type="Proteomes" id="UP001611075">
    <property type="component" value="Unassembled WGS sequence"/>
</dbReference>
<gene>
    <name evidence="2" type="ORF">ACH4OY_02495</name>
</gene>
<accession>A0ABW7SCZ5</accession>
<dbReference type="EMBL" id="JBIRPU010000001">
    <property type="protein sequence ID" value="MFI0791563.1"/>
    <property type="molecule type" value="Genomic_DNA"/>
</dbReference>
<reference evidence="2 3" key="1">
    <citation type="submission" date="2024-10" db="EMBL/GenBank/DDBJ databases">
        <title>The Natural Products Discovery Center: Release of the First 8490 Sequenced Strains for Exploring Actinobacteria Biosynthetic Diversity.</title>
        <authorList>
            <person name="Kalkreuter E."/>
            <person name="Kautsar S.A."/>
            <person name="Yang D."/>
            <person name="Bader C.D."/>
            <person name="Teijaro C.N."/>
            <person name="Fluegel L."/>
            <person name="Davis C.M."/>
            <person name="Simpson J.R."/>
            <person name="Lauterbach L."/>
            <person name="Steele A.D."/>
            <person name="Gui C."/>
            <person name="Meng S."/>
            <person name="Li G."/>
            <person name="Viehrig K."/>
            <person name="Ye F."/>
            <person name="Su P."/>
            <person name="Kiefer A.F."/>
            <person name="Nichols A."/>
            <person name="Cepeda A.J."/>
            <person name="Yan W."/>
            <person name="Fan B."/>
            <person name="Jiang Y."/>
            <person name="Adhikari A."/>
            <person name="Zheng C.-J."/>
            <person name="Schuster L."/>
            <person name="Cowan T.M."/>
            <person name="Smanski M.J."/>
            <person name="Chevrette M.G."/>
            <person name="De Carvalho L.P.S."/>
            <person name="Shen B."/>
        </authorList>
    </citation>
    <scope>NUCLEOTIDE SEQUENCE [LARGE SCALE GENOMIC DNA]</scope>
    <source>
        <strain evidence="2 3">NPDC021253</strain>
    </source>
</reference>